<evidence type="ECO:0000256" key="4">
    <source>
        <dbReference type="SAM" id="MobiDB-lite"/>
    </source>
</evidence>
<sequence>MKLNAVRNISYALIVLSVGAFSYGKLPVGKGHYIPTERYFSRQQEGVIGRSTNNGADNPSDNLFHVYLKAPLQENERVYLSYDLDGVQDFTAVSRSVNDQLSAGGYLVKKRQGWARQREQLSAAWLKQGDNVIRFSVPEGADYNYKVRNLAVEVEVGNTTAAIVIDHPSLTYYDNKGYIKGFITGAGKDKAIVKIAGRQARYWKGAFEAIVDRPASAGSTWAATIEVLYADGSRQQQTVQFAKEQKADYHFELTNNIAHSQKLILQNEAAALSVAGAAITIPKGALRSTATVSVTALRFIDIPALDAGMVNVTRGVGGYRFLPHGTIFSKEARLALDYEEGKIPDGYTTRDIRTYYFDEKKGHWIALPVDSVSTATGKLYARTGHFTDMINAVLKVPESPQVEGYSSTSMKGIKAADPSAGVNLISVPQANNMGHASLGYPIELPAGRAGMQPQLAISYKSSGGDGLLGVGWDLSIPSIGIDTRWGVPRFDTQNETETYSLNGEQLSPVAHRGTLQTRTGEKQFFPRIEGAFNKIIRHGNSPQNYWWEVTDKQGTRHFYGGDPSTGADPASTLSDGAGNIAHWALRETRDLHGNFVRYSYTKVSDAGVAGSTVMGVQLYISKISYTGFNGTEGKYAVLFKRDRDLDGHTGRKDVTITASNGFKEVTADLLKRIDVLYAGNAVRHYELTYKEGAFYKTLLAKISQYDAAGKFFNQHTFDYYNDIGSGNALVPLATPLNWQAGSDNVHGSMLTHLNGFTDEASALSGTSHTDISAGVGIAVGFDANVMSKENSVGASFGYSQSTSKGMLAMVDINGDGLPDKLFLDGGSNSLYYRANLSGTTGKTGFGGKIAINGINVFQKDKTTGYTVGLEADAPGSFGLMAGANKGWSTTTTTIYFTEANGDQLPDIVKDGQIYFNHFDSASGQITFTPTSVGTPSAIFAGVKISSNLVDQTQLEAERQQAIDNNPLQDIVRMWQAPYSGTINITGPVQLLPSNDPERAAAPADGVRVAIQLKGTERWSQVIAPDDYSVHQPTGVAGLTIQKGDRIYFRVGSIDNGSYDSVSWAPVIEYTNQDLQVTDANSKPLYQFDVAKDFKLGSTQTLTPPINGTVHIGGAFVKPVTTDDVTLMVVHSGAGGINTIWQQTYARNQAVNTTISLDDISVTNTDQYSFKVMSPTNIDWAAVTWQPVMTFTSAADPNIDLAKTQVQATAVPQYTILANGLQPSLPYKVVLGDTALHQVTVTPQVPINQLQLLGGGGNGTIMFSVKAKGLLLGEVSMPVLNGVVQGGNYALNVGVHNNDQLYVEYHVTNNTLAAAITTATAILSGALNGTVTAGLWSTVPKNGKEEDIIFGSFYRGWGQFAWNGNRDFATQPIDETWLKPSDQIAAKLNVDVNSLSQQNGDQLTSSQTYDPKTDRFIILIADGNQQRWGGYDPLIFVKGIIMSSSRMGQKDLNPLTINTGDGTGSPGIDKVSKVTSVSFTAGAGIGPIGASGSVSNSTSKTLTDFIDMNGDRYPDVVSQNIIQYTDARGGLSARTTSNSGQVDESTANTTGVSLTGSGSIPTAVFGKTPNGAQHTDAGNAQTNAGSASISVSGNLGVVNGSNQSGFAYLDMNGDGLPDRVSNNGLKVAMNLGYGFGPEEDWGVEQIHSGSSHSFSGGAGLGLVTGHKSFAVGFSLSRSENSSDIMLQDMNGDGLPDLVMVAPRPGGTQGVQVRLNTGNGFSTEVLNWKGAFALNSNSSTTESGNLAFTAGFPIFSLKFIINASADVGDGMSRELVKMVDMNGDGYPDFVSSATDDKLTVSLSSIGRTNLLQTVHRPMGGAFTLDYQRQGNTYSMPNSVWTLASVKVFDGFTGDGPDTLLATFDYQGGHFDRDEREFYGFGTVQTHSHDAAHNNTVYTTATETYNNDNYYTKGLVMTQLTQSGDGKKYTEQINAYELRDVTTGAVLPDLYKTNNAGAAFVALSRTDHRFYEGQPQPGKTTYMTYGYDAKGNITRYTDFGDDGPADDISATITYHNVTDKYILSEPSSILVTGAGKTYRKRESRINRQTGDVTQIKQYLENGNAAASDMGYDAYGNLINITGASNAKGQRFRLDYTFDDQVHSHVVKAANSYGYSSTATFDYRFNELLSSKDLNGNVITYVLDDLGRIIQITGPYEQISGAPYTLRFAYHPEAQVPWAQTLHYDPAHTGNDLETVTFMDGMGRLLQTKKDGSLYRGSGKADQEQMIVSGRILFDGLGRQVADYYPTVEDKGTDSVFNKGFDKVTPTRSTLDVLNRVLSETLPDGSVTQTAYSFGNDRQQQQQFSTKTTDANGRVTEQFTNVRGLMMAHKSTTGKGDVWTSFTYDAINEQLSATDDIGATTTWTYDLFGRKLSRSHPDEGLSQYSYDLVGNMTRLVTANLQKDTMAITYNYDFGRVTDITYPHNSENNVHYTYGTAGAAFNRAGKVVTQEDASGAQEFFYGPLGETIKNVRTIVIPKFGTQTYVTQWTYDTWNRLTSMIYPDSEVIKYTYNLGGLLNAMSGNRQGQDYSYVQQLGYDQFESRVFLNYGNGTQTTYTYEPDRRRLQNMLATTGKGRRIMDYTYGYDKEDNMLSLTNNAPVPASNLMGGSSQYSYTYDDLYRLTTASGTYKGPNEQDRYSMTMEYNTVGGITRKTQTSDKINGPGGNKWIPQKKLTYDQTYTYGSRQPHAATHIGNQTYTYDANGNQTGWTSDLTGQRQSLVWDEENRLRSVAVNGQLNSYVYDASGERVLKGQGAGQSVFVNGELKAGSGGVGNFTVYVNPFLVVQSGQYSKHYFIESQRITTRLELGWQQQVSTNVDTTGYSKKEQKILQGIVRDQQAVQGKGQQQVNTVTGTNPRGVISSNGQAGGNGNGNGTTGGSADTTNNGNHYAYGHNKGHNSTTNQSFLYFYHTDHLGSTSYVTDDAGEVYEHMEYFAYGEIFVQEHSNTNRVPYLFNGKELDEETGLYYYGARYFDPRTSVWQSVDPKADEMPAWSPYNYALGNPVKMVDPDGMKPTGDYYNERGQLIGNDKKPDNKNYVIKTTKSTNTLYGSGKKNEKGNSNPISAKDAADTEKKIKVGQFDNSVMANVVEIEPMATLKQMKTEVSKDNGRGGTSAANNTEYGGLVFKHTVIAAKPGPVSDPTKKKNASISSTFLELTFHSHPSGAVKVNLGGGKTGTAAWVQPPSLTDISSARGTQYVFGMQDKRLYIYNKSGVIATVPQSIIK</sequence>
<feature type="domain" description="Insecticide toxin TcdB middle/N-terminal" evidence="5">
    <location>
        <begin position="1774"/>
        <end position="1899"/>
    </location>
</feature>
<feature type="region of interest" description="Disordered" evidence="4">
    <location>
        <begin position="1529"/>
        <end position="1585"/>
    </location>
</feature>
<feature type="region of interest" description="Disordered" evidence="4">
    <location>
        <begin position="2836"/>
        <end position="2885"/>
    </location>
</feature>
<dbReference type="InterPro" id="IPR050708">
    <property type="entry name" value="T6SS_VgrG/RHS"/>
</dbReference>
<evidence type="ECO:0000256" key="2">
    <source>
        <dbReference type="ARBA" id="ARBA00022525"/>
    </source>
</evidence>
<evidence type="ECO:0000256" key="1">
    <source>
        <dbReference type="ARBA" id="ARBA00004613"/>
    </source>
</evidence>
<keyword evidence="3" id="KW-0843">Virulence</keyword>
<dbReference type="GO" id="GO:0005576">
    <property type="term" value="C:extracellular region"/>
    <property type="evidence" value="ECO:0007669"/>
    <property type="project" value="UniProtKB-SubCell"/>
</dbReference>
<dbReference type="SUPFAM" id="SSF69318">
    <property type="entry name" value="Integrin alpha N-terminal domain"/>
    <property type="match status" value="1"/>
</dbReference>
<name>A0A1V9E1P0_9BACT</name>
<dbReference type="Pfam" id="PF12256">
    <property type="entry name" value="TcdB_toxin_midN"/>
    <property type="match status" value="1"/>
</dbReference>
<accession>A0A1V9E1P0</accession>
<dbReference type="Pfam" id="PF03534">
    <property type="entry name" value="SpvB"/>
    <property type="match status" value="1"/>
</dbReference>
<comment type="caution">
    <text evidence="6">The sequence shown here is derived from an EMBL/GenBank/DDBJ whole genome shotgun (WGS) entry which is preliminary data.</text>
</comment>
<feature type="compositionally biased region" description="Polar residues" evidence="4">
    <location>
        <begin position="1532"/>
        <end position="1559"/>
    </location>
</feature>
<organism evidence="6 7">
    <name type="scientific">Niastella yeongjuensis</name>
    <dbReference type="NCBI Taxonomy" id="354355"/>
    <lineage>
        <taxon>Bacteria</taxon>
        <taxon>Pseudomonadati</taxon>
        <taxon>Bacteroidota</taxon>
        <taxon>Chitinophagia</taxon>
        <taxon>Chitinophagales</taxon>
        <taxon>Chitinophagaceae</taxon>
        <taxon>Niastella</taxon>
    </lineage>
</organism>
<dbReference type="PANTHER" id="PTHR32305">
    <property type="match status" value="1"/>
</dbReference>
<dbReference type="InterPro" id="IPR003284">
    <property type="entry name" value="Sal_SpvB"/>
</dbReference>
<dbReference type="NCBIfam" id="TIGR03696">
    <property type="entry name" value="Rhs_assc_core"/>
    <property type="match status" value="1"/>
</dbReference>
<dbReference type="RefSeq" id="WP_081204483.1">
    <property type="nucleotide sequence ID" value="NZ_FOCZ01000003.1"/>
</dbReference>
<comment type="subcellular location">
    <subcellularLocation>
        <location evidence="1">Secreted</location>
    </subcellularLocation>
</comment>
<gene>
    <name evidence="6" type="ORF">A4H97_17340</name>
</gene>
<evidence type="ECO:0000259" key="5">
    <source>
        <dbReference type="Pfam" id="PF12256"/>
    </source>
</evidence>
<dbReference type="EMBL" id="LVXG01000078">
    <property type="protein sequence ID" value="OQP39981.1"/>
    <property type="molecule type" value="Genomic_DNA"/>
</dbReference>
<protein>
    <recommendedName>
        <fullName evidence="5">Insecticide toxin TcdB middle/N-terminal domain-containing protein</fullName>
    </recommendedName>
</protein>
<feature type="compositionally biased region" description="Gly residues" evidence="4">
    <location>
        <begin position="2860"/>
        <end position="2872"/>
    </location>
</feature>
<dbReference type="InterPro" id="IPR028994">
    <property type="entry name" value="Integrin_alpha_N"/>
</dbReference>
<dbReference type="Proteomes" id="UP000192610">
    <property type="component" value="Unassembled WGS sequence"/>
</dbReference>
<feature type="compositionally biased region" description="Low complexity" evidence="4">
    <location>
        <begin position="2873"/>
        <end position="2882"/>
    </location>
</feature>
<feature type="compositionally biased region" description="Polar residues" evidence="4">
    <location>
        <begin position="1569"/>
        <end position="1585"/>
    </location>
</feature>
<dbReference type="GO" id="GO:0005737">
    <property type="term" value="C:cytoplasm"/>
    <property type="evidence" value="ECO:0007669"/>
    <property type="project" value="InterPro"/>
</dbReference>
<dbReference type="InterPro" id="IPR022385">
    <property type="entry name" value="Rhs_assc_core"/>
</dbReference>
<feature type="region of interest" description="Disordered" evidence="4">
    <location>
        <begin position="3043"/>
        <end position="3065"/>
    </location>
</feature>
<dbReference type="STRING" id="354355.SAMN05660816_02213"/>
<dbReference type="OrthoDB" id="6225685at2"/>
<dbReference type="Gene3D" id="2.180.10.10">
    <property type="entry name" value="RHS repeat-associated core"/>
    <property type="match status" value="2"/>
</dbReference>
<dbReference type="PANTHER" id="PTHR32305:SF15">
    <property type="entry name" value="PROTEIN RHSA-RELATED"/>
    <property type="match status" value="1"/>
</dbReference>
<reference evidence="7" key="1">
    <citation type="submission" date="2016-04" db="EMBL/GenBank/DDBJ databases">
        <authorList>
            <person name="Chen L."/>
            <person name="Zhuang W."/>
            <person name="Wang G."/>
        </authorList>
    </citation>
    <scope>NUCLEOTIDE SEQUENCE [LARGE SCALE GENOMIC DNA]</scope>
    <source>
        <strain evidence="7">17621</strain>
    </source>
</reference>
<proteinExistence type="predicted"/>
<evidence type="ECO:0000313" key="7">
    <source>
        <dbReference type="Proteomes" id="UP000192610"/>
    </source>
</evidence>
<keyword evidence="7" id="KW-1185">Reference proteome</keyword>
<dbReference type="NCBIfam" id="TIGR01643">
    <property type="entry name" value="YD_repeat_2x"/>
    <property type="match status" value="1"/>
</dbReference>
<evidence type="ECO:0000256" key="3">
    <source>
        <dbReference type="ARBA" id="ARBA00023026"/>
    </source>
</evidence>
<keyword evidence="2" id="KW-0964">Secreted</keyword>
<evidence type="ECO:0000313" key="6">
    <source>
        <dbReference type="EMBL" id="OQP39981.1"/>
    </source>
</evidence>
<dbReference type="InterPro" id="IPR022045">
    <property type="entry name" value="TcdB_toxin_mid/N"/>
</dbReference>
<dbReference type="InterPro" id="IPR006530">
    <property type="entry name" value="YD"/>
</dbReference>